<evidence type="ECO:0000256" key="5">
    <source>
        <dbReference type="ARBA" id="ARBA00022694"/>
    </source>
</evidence>
<keyword evidence="7" id="KW-0547">Nucleotide-binding</keyword>
<evidence type="ECO:0000256" key="2">
    <source>
        <dbReference type="ARBA" id="ARBA00007599"/>
    </source>
</evidence>
<dbReference type="NCBIfam" id="TIGR00150">
    <property type="entry name" value="T6A_YjeE"/>
    <property type="match status" value="1"/>
</dbReference>
<evidence type="ECO:0000256" key="6">
    <source>
        <dbReference type="ARBA" id="ARBA00022723"/>
    </source>
</evidence>
<dbReference type="PANTHER" id="PTHR33540:SF2">
    <property type="entry name" value="TRNA THREONYLCARBAMOYLADENOSINE BIOSYNTHESIS PROTEIN TSAE"/>
    <property type="match status" value="1"/>
</dbReference>
<keyword evidence="9" id="KW-0460">Magnesium</keyword>
<gene>
    <name evidence="12" type="ORF">FP66_10585</name>
</gene>
<dbReference type="Pfam" id="PF02367">
    <property type="entry name" value="TsaE"/>
    <property type="match status" value="1"/>
</dbReference>
<comment type="similarity">
    <text evidence="2">Belongs to the TsaE family.</text>
</comment>
<organism evidence="12 13">
    <name type="scientific">Halomonas salina</name>
    <dbReference type="NCBI Taxonomy" id="42565"/>
    <lineage>
        <taxon>Bacteria</taxon>
        <taxon>Pseudomonadati</taxon>
        <taxon>Pseudomonadota</taxon>
        <taxon>Gammaproteobacteria</taxon>
        <taxon>Oceanospirillales</taxon>
        <taxon>Halomonadaceae</taxon>
        <taxon>Halomonas</taxon>
    </lineage>
</organism>
<evidence type="ECO:0000256" key="9">
    <source>
        <dbReference type="ARBA" id="ARBA00022842"/>
    </source>
</evidence>
<protein>
    <recommendedName>
        <fullName evidence="3">tRNA threonylcarbamoyladenosine biosynthesis protein TsaE</fullName>
    </recommendedName>
    <alternativeName>
        <fullName evidence="10">t(6)A37 threonylcarbamoyladenosine biosynthesis protein TsaE</fullName>
    </alternativeName>
</protein>
<evidence type="ECO:0000256" key="3">
    <source>
        <dbReference type="ARBA" id="ARBA00019010"/>
    </source>
</evidence>
<dbReference type="Proteomes" id="UP000029721">
    <property type="component" value="Unassembled WGS sequence"/>
</dbReference>
<evidence type="ECO:0000256" key="8">
    <source>
        <dbReference type="ARBA" id="ARBA00022840"/>
    </source>
</evidence>
<comment type="subcellular location">
    <subcellularLocation>
        <location evidence="1">Cytoplasm</location>
    </subcellularLocation>
</comment>
<feature type="region of interest" description="Disordered" evidence="11">
    <location>
        <begin position="157"/>
        <end position="178"/>
    </location>
</feature>
<proteinExistence type="inferred from homology"/>
<dbReference type="InterPro" id="IPR003442">
    <property type="entry name" value="T6A_TsaE"/>
</dbReference>
<keyword evidence="13" id="KW-1185">Reference proteome</keyword>
<keyword evidence="5" id="KW-0819">tRNA processing</keyword>
<dbReference type="EMBL" id="JOKD01000042">
    <property type="protein sequence ID" value="KGE77335.1"/>
    <property type="molecule type" value="Genomic_DNA"/>
</dbReference>
<keyword evidence="6" id="KW-0479">Metal-binding</keyword>
<keyword evidence="8" id="KW-0067">ATP-binding</keyword>
<evidence type="ECO:0000313" key="13">
    <source>
        <dbReference type="Proteomes" id="UP000029721"/>
    </source>
</evidence>
<evidence type="ECO:0000256" key="4">
    <source>
        <dbReference type="ARBA" id="ARBA00022490"/>
    </source>
</evidence>
<dbReference type="Gene3D" id="3.40.50.300">
    <property type="entry name" value="P-loop containing nucleotide triphosphate hydrolases"/>
    <property type="match status" value="1"/>
</dbReference>
<evidence type="ECO:0000256" key="1">
    <source>
        <dbReference type="ARBA" id="ARBA00004496"/>
    </source>
</evidence>
<evidence type="ECO:0000313" key="12">
    <source>
        <dbReference type="EMBL" id="KGE77335.1"/>
    </source>
</evidence>
<dbReference type="SUPFAM" id="SSF52540">
    <property type="entry name" value="P-loop containing nucleoside triphosphate hydrolases"/>
    <property type="match status" value="1"/>
</dbReference>
<evidence type="ECO:0000256" key="7">
    <source>
        <dbReference type="ARBA" id="ARBA00022741"/>
    </source>
</evidence>
<keyword evidence="4" id="KW-0963">Cytoplasm</keyword>
<reference evidence="12 13" key="1">
    <citation type="submission" date="2014-06" db="EMBL/GenBank/DDBJ databases">
        <title>Draft genome sequence of an extremely salt tolerant bacteria Halomonas salina/CIFRI 1.</title>
        <authorList>
            <person name="Behera B.D."/>
            <person name="Meena D.K."/>
            <person name="Das P."/>
            <person name="Maharana J."/>
            <person name="Paria P."/>
            <person name="Sharma A.P."/>
            <person name="Shamsudheen K.V."/>
            <person name="Rijit J."/>
            <person name="Dixit V."/>
            <person name="Verma A."/>
            <person name="Scaria V."/>
            <person name="Sivasubbu S."/>
        </authorList>
    </citation>
    <scope>NUCLEOTIDE SEQUENCE [LARGE SCALE GENOMIC DNA]</scope>
    <source>
        <strain evidence="12 13">CIFRI 1</strain>
    </source>
</reference>
<sequence length="178" mass="19096">MTMQLRLDDEDRQVAFGESLGRALDGHGLLFLEGELGAGKTTLTRGILRAYGHRGAVKSPTYTLVEPYALETVRVNHFDLYRLGDPEELEFIGGRDLLADDALCVIEWPARGEGWLPTPDLTVTLSLDGEGRRATLAAGGDHGRAVLERLAADVSLSAAERPEAEQPGATGSQGGRLS</sequence>
<dbReference type="PANTHER" id="PTHR33540">
    <property type="entry name" value="TRNA THREONYLCARBAMOYLADENOSINE BIOSYNTHESIS PROTEIN TSAE"/>
    <property type="match status" value="1"/>
</dbReference>
<comment type="caution">
    <text evidence="12">The sequence shown here is derived from an EMBL/GenBank/DDBJ whole genome shotgun (WGS) entry which is preliminary data.</text>
</comment>
<name>A0ABR4WSB8_9GAMM</name>
<accession>A0ABR4WSB8</accession>
<dbReference type="InterPro" id="IPR027417">
    <property type="entry name" value="P-loop_NTPase"/>
</dbReference>
<evidence type="ECO:0000256" key="11">
    <source>
        <dbReference type="SAM" id="MobiDB-lite"/>
    </source>
</evidence>
<evidence type="ECO:0000256" key="10">
    <source>
        <dbReference type="ARBA" id="ARBA00032441"/>
    </source>
</evidence>